<feature type="domain" description="Heterokaryon incompatibility" evidence="1">
    <location>
        <begin position="18"/>
        <end position="177"/>
    </location>
</feature>
<organism evidence="2 3">
    <name type="scientific">Bimuria novae-zelandiae CBS 107.79</name>
    <dbReference type="NCBI Taxonomy" id="1447943"/>
    <lineage>
        <taxon>Eukaryota</taxon>
        <taxon>Fungi</taxon>
        <taxon>Dikarya</taxon>
        <taxon>Ascomycota</taxon>
        <taxon>Pezizomycotina</taxon>
        <taxon>Dothideomycetes</taxon>
        <taxon>Pleosporomycetidae</taxon>
        <taxon>Pleosporales</taxon>
        <taxon>Massarineae</taxon>
        <taxon>Didymosphaeriaceae</taxon>
        <taxon>Bimuria</taxon>
    </lineage>
</organism>
<feature type="non-terminal residue" evidence="2">
    <location>
        <position position="190"/>
    </location>
</feature>
<gene>
    <name evidence="2" type="ORF">BU23DRAFT_449417</name>
</gene>
<dbReference type="Proteomes" id="UP000800036">
    <property type="component" value="Unassembled WGS sequence"/>
</dbReference>
<dbReference type="OrthoDB" id="4850726at2759"/>
<dbReference type="PANTHER" id="PTHR24148">
    <property type="entry name" value="ANKYRIN REPEAT DOMAIN-CONTAINING PROTEIN 39 HOMOLOG-RELATED"/>
    <property type="match status" value="1"/>
</dbReference>
<dbReference type="PANTHER" id="PTHR24148:SF77">
    <property type="entry name" value="HETEROKARYON INCOMPATIBILITY DOMAIN-CONTAINING PROTEIN"/>
    <property type="match status" value="1"/>
</dbReference>
<accession>A0A6A5VU18</accession>
<dbReference type="AlphaFoldDB" id="A0A6A5VU18"/>
<keyword evidence="3" id="KW-1185">Reference proteome</keyword>
<dbReference type="Pfam" id="PF06985">
    <property type="entry name" value="HET"/>
    <property type="match status" value="1"/>
</dbReference>
<proteinExistence type="predicted"/>
<evidence type="ECO:0000313" key="2">
    <source>
        <dbReference type="EMBL" id="KAF1978376.1"/>
    </source>
</evidence>
<evidence type="ECO:0000313" key="3">
    <source>
        <dbReference type="Proteomes" id="UP000800036"/>
    </source>
</evidence>
<name>A0A6A5VU18_9PLEO</name>
<protein>
    <submittedName>
        <fullName evidence="2">Heterokaryon incompatibility</fullName>
    </submittedName>
</protein>
<dbReference type="InterPro" id="IPR010730">
    <property type="entry name" value="HET"/>
</dbReference>
<evidence type="ECO:0000259" key="1">
    <source>
        <dbReference type="Pfam" id="PF06985"/>
    </source>
</evidence>
<dbReference type="EMBL" id="ML976660">
    <property type="protein sequence ID" value="KAF1978376.1"/>
    <property type="molecule type" value="Genomic_DNA"/>
</dbReference>
<dbReference type="InterPro" id="IPR052895">
    <property type="entry name" value="HetReg/Transcr_Mod"/>
</dbReference>
<sequence>MEYATIREVPGRFDWGDYVALSYTWGDPKETREIVVNGKSVQVTVNLEAALRALRDKAPVKAGLKLWIDALCINQDDNDEKGVQVKRMADIYRQAFDVVVWLGPEADESWKALKLIEILSDSWEKDQGKWLREYLDSDENSLFKLRPPNEPSLIGCWHALRNLMFRPYWKRVWIIQELVVSRNSSPVLCG</sequence>
<reference evidence="2" key="1">
    <citation type="journal article" date="2020" name="Stud. Mycol.">
        <title>101 Dothideomycetes genomes: a test case for predicting lifestyles and emergence of pathogens.</title>
        <authorList>
            <person name="Haridas S."/>
            <person name="Albert R."/>
            <person name="Binder M."/>
            <person name="Bloem J."/>
            <person name="Labutti K."/>
            <person name="Salamov A."/>
            <person name="Andreopoulos B."/>
            <person name="Baker S."/>
            <person name="Barry K."/>
            <person name="Bills G."/>
            <person name="Bluhm B."/>
            <person name="Cannon C."/>
            <person name="Castanera R."/>
            <person name="Culley D."/>
            <person name="Daum C."/>
            <person name="Ezra D."/>
            <person name="Gonzalez J."/>
            <person name="Henrissat B."/>
            <person name="Kuo A."/>
            <person name="Liang C."/>
            <person name="Lipzen A."/>
            <person name="Lutzoni F."/>
            <person name="Magnuson J."/>
            <person name="Mondo S."/>
            <person name="Nolan M."/>
            <person name="Ohm R."/>
            <person name="Pangilinan J."/>
            <person name="Park H.-J."/>
            <person name="Ramirez L."/>
            <person name="Alfaro M."/>
            <person name="Sun H."/>
            <person name="Tritt A."/>
            <person name="Yoshinaga Y."/>
            <person name="Zwiers L.-H."/>
            <person name="Turgeon B."/>
            <person name="Goodwin S."/>
            <person name="Spatafora J."/>
            <person name="Crous P."/>
            <person name="Grigoriev I."/>
        </authorList>
    </citation>
    <scope>NUCLEOTIDE SEQUENCE</scope>
    <source>
        <strain evidence="2">CBS 107.79</strain>
    </source>
</reference>